<evidence type="ECO:0000313" key="2">
    <source>
        <dbReference type="Proteomes" id="UP000298615"/>
    </source>
</evidence>
<dbReference type="InterPro" id="IPR021324">
    <property type="entry name" value="DUF2929"/>
</dbReference>
<dbReference type="RefSeq" id="WP_136952971.1">
    <property type="nucleotide sequence ID" value="NZ_CP039712.1"/>
</dbReference>
<dbReference type="EMBL" id="CP039712">
    <property type="protein sequence ID" value="QCI86136.1"/>
    <property type="molecule type" value="Genomic_DNA"/>
</dbReference>
<protein>
    <submittedName>
        <fullName evidence="1">DUF2929 family protein</fullName>
    </submittedName>
</protein>
<reference evidence="1 2" key="1">
    <citation type="submission" date="2019-04" db="EMBL/GenBank/DDBJ databases">
        <title>Vagococcus sp. nov., isolated from faeces of yaks (Bos grunniens).</title>
        <authorList>
            <person name="Ge Y."/>
        </authorList>
    </citation>
    <scope>NUCLEOTIDE SEQUENCE [LARGE SCALE GENOMIC DNA]</scope>
    <source>
        <strain evidence="1 2">MN-17</strain>
    </source>
</reference>
<dbReference type="KEGG" id="vao:FA707_03795"/>
<dbReference type="Proteomes" id="UP000298615">
    <property type="component" value="Chromosome"/>
</dbReference>
<organism evidence="1 2">
    <name type="scientific">Vagococcus zengguangii</name>
    <dbReference type="NCBI Taxonomy" id="2571750"/>
    <lineage>
        <taxon>Bacteria</taxon>
        <taxon>Bacillati</taxon>
        <taxon>Bacillota</taxon>
        <taxon>Bacilli</taxon>
        <taxon>Lactobacillales</taxon>
        <taxon>Enterococcaceae</taxon>
        <taxon>Vagococcus</taxon>
    </lineage>
</organism>
<sequence length="59" mass="6192">MRFIIVLLSGLIIGQMIGYLGAALSHTAYTPVSALIGSLVLVAIVYIIGELTSSKKSVK</sequence>
<dbReference type="Pfam" id="PF11151">
    <property type="entry name" value="DUF2929"/>
    <property type="match status" value="1"/>
</dbReference>
<gene>
    <name evidence="1" type="ORF">FA707_03795</name>
</gene>
<dbReference type="AlphaFoldDB" id="A0A4D7CVQ0"/>
<proteinExistence type="predicted"/>
<name>A0A4D7CVQ0_9ENTE</name>
<accession>A0A4D7CVQ0</accession>
<evidence type="ECO:0000313" key="1">
    <source>
        <dbReference type="EMBL" id="QCI86136.1"/>
    </source>
</evidence>
<keyword evidence="2" id="KW-1185">Reference proteome</keyword>
<dbReference type="OrthoDB" id="2139526at2"/>